<sequence length="350" mass="39296">MPISTISIQSSMHPALWTVNSTKYLMNITCEQSLTDNERCDRRRLLLRGLTQSLPEIFPLLYTLLERHFGAAMSEAGRQQLDIAKQHAATVTATLNAVNAYAEWAPLSDLSKYGIIHGCGVLLSSPDFRLHACEFFKLVSPRKRPLDAASEFDSAIHSIFKILMSVSRDFLYRFSYGAGVVDESEFEFGEYICESMVSLGISNLQCLAGDSTLLSFYLQQMLGFFQHFKLALHYQSLLFWLALMRDLLSKPKTVPHAAGDSSVNHLSSSSGEVDNEKKKILSFVNDDICSAILDISFQRMVRKEKVHPGTVLPVGMLELWSDDFEGKGDFSQYRSRLKYGLDGATNTNFI</sequence>
<proteinExistence type="predicted"/>
<dbReference type="InterPro" id="IPR013598">
    <property type="entry name" value="Exportin-1/Importin-b-like"/>
</dbReference>
<dbReference type="SUPFAM" id="SSF48371">
    <property type="entry name" value="ARM repeat"/>
    <property type="match status" value="1"/>
</dbReference>
<reference evidence="3 4" key="1">
    <citation type="submission" date="2024-02" db="EMBL/GenBank/DDBJ databases">
        <authorList>
            <person name="Vignale AGUSTIN F."/>
            <person name="Sosa J E."/>
            <person name="Modenutti C."/>
        </authorList>
    </citation>
    <scope>NUCLEOTIDE SEQUENCE [LARGE SCALE GENOMIC DNA]</scope>
</reference>
<evidence type="ECO:0000313" key="4">
    <source>
        <dbReference type="Proteomes" id="UP001642360"/>
    </source>
</evidence>
<dbReference type="PANTHER" id="PTHR11223:SF3">
    <property type="entry name" value="EXPORTIN-5"/>
    <property type="match status" value="1"/>
</dbReference>
<dbReference type="InterPro" id="IPR045478">
    <property type="entry name" value="Exportin-5_C"/>
</dbReference>
<evidence type="ECO:0000313" key="3">
    <source>
        <dbReference type="EMBL" id="CAK9163662.1"/>
    </source>
</evidence>
<feature type="domain" description="Exportin-1/Importin-beta-like" evidence="1">
    <location>
        <begin position="34"/>
        <end position="135"/>
    </location>
</feature>
<dbReference type="EMBL" id="CAUOFW020004059">
    <property type="protein sequence ID" value="CAK9163662.1"/>
    <property type="molecule type" value="Genomic_DNA"/>
</dbReference>
<dbReference type="Gene3D" id="1.25.10.10">
    <property type="entry name" value="Leucine-rich Repeat Variant"/>
    <property type="match status" value="1"/>
</dbReference>
<protein>
    <submittedName>
        <fullName evidence="3">Uncharacterized protein</fullName>
    </submittedName>
</protein>
<name>A0ABC8T962_9AQUA</name>
<gene>
    <name evidence="3" type="ORF">ILEXP_LOCUS32712</name>
</gene>
<dbReference type="Pfam" id="PF19273">
    <property type="entry name" value="Exportin-5"/>
    <property type="match status" value="1"/>
</dbReference>
<dbReference type="PANTHER" id="PTHR11223">
    <property type="entry name" value="EXPORTIN 1/5"/>
    <property type="match status" value="1"/>
</dbReference>
<feature type="domain" description="Exportin-5 C-terminal" evidence="2">
    <location>
        <begin position="183"/>
        <end position="337"/>
    </location>
</feature>
<keyword evidence="4" id="KW-1185">Reference proteome</keyword>
<organism evidence="3 4">
    <name type="scientific">Ilex paraguariensis</name>
    <name type="common">yerba mate</name>
    <dbReference type="NCBI Taxonomy" id="185542"/>
    <lineage>
        <taxon>Eukaryota</taxon>
        <taxon>Viridiplantae</taxon>
        <taxon>Streptophyta</taxon>
        <taxon>Embryophyta</taxon>
        <taxon>Tracheophyta</taxon>
        <taxon>Spermatophyta</taxon>
        <taxon>Magnoliopsida</taxon>
        <taxon>eudicotyledons</taxon>
        <taxon>Gunneridae</taxon>
        <taxon>Pentapetalae</taxon>
        <taxon>asterids</taxon>
        <taxon>campanulids</taxon>
        <taxon>Aquifoliales</taxon>
        <taxon>Aquifoliaceae</taxon>
        <taxon>Ilex</taxon>
    </lineage>
</organism>
<dbReference type="Pfam" id="PF08389">
    <property type="entry name" value="Xpo1"/>
    <property type="match status" value="1"/>
</dbReference>
<evidence type="ECO:0000259" key="1">
    <source>
        <dbReference type="Pfam" id="PF08389"/>
    </source>
</evidence>
<comment type="caution">
    <text evidence="3">The sequence shown here is derived from an EMBL/GenBank/DDBJ whole genome shotgun (WGS) entry which is preliminary data.</text>
</comment>
<dbReference type="InterPro" id="IPR016024">
    <property type="entry name" value="ARM-type_fold"/>
</dbReference>
<dbReference type="Proteomes" id="UP001642360">
    <property type="component" value="Unassembled WGS sequence"/>
</dbReference>
<dbReference type="AlphaFoldDB" id="A0ABC8T962"/>
<evidence type="ECO:0000259" key="2">
    <source>
        <dbReference type="Pfam" id="PF19273"/>
    </source>
</evidence>
<dbReference type="InterPro" id="IPR045065">
    <property type="entry name" value="XPO1/5"/>
</dbReference>
<dbReference type="InterPro" id="IPR011989">
    <property type="entry name" value="ARM-like"/>
</dbReference>
<accession>A0ABC8T962</accession>